<protein>
    <submittedName>
        <fullName evidence="1">Uncharacterized protein</fullName>
    </submittedName>
</protein>
<reference evidence="1" key="1">
    <citation type="submission" date="2019-08" db="EMBL/GenBank/DDBJ databases">
        <authorList>
            <person name="Kucharzyk K."/>
            <person name="Murdoch R.W."/>
            <person name="Higgins S."/>
            <person name="Loffler F."/>
        </authorList>
    </citation>
    <scope>NUCLEOTIDE SEQUENCE</scope>
</reference>
<evidence type="ECO:0000313" key="1">
    <source>
        <dbReference type="EMBL" id="MPN29080.1"/>
    </source>
</evidence>
<dbReference type="AlphaFoldDB" id="A0A645GS29"/>
<organism evidence="1">
    <name type="scientific">bioreactor metagenome</name>
    <dbReference type="NCBI Taxonomy" id="1076179"/>
    <lineage>
        <taxon>unclassified sequences</taxon>
        <taxon>metagenomes</taxon>
        <taxon>ecological metagenomes</taxon>
    </lineage>
</organism>
<name>A0A645GS29_9ZZZZ</name>
<proteinExistence type="predicted"/>
<comment type="caution">
    <text evidence="1">The sequence shown here is derived from an EMBL/GenBank/DDBJ whole genome shotgun (WGS) entry which is preliminary data.</text>
</comment>
<sequence>MDKENSKLLPKNNQITKVTSDIAITTGTKIPLILSASLDIGAFELLASSTREIILDKVVSSPINSAL</sequence>
<accession>A0A645GS29</accession>
<gene>
    <name evidence="1" type="ORF">SDC9_176529</name>
</gene>
<dbReference type="EMBL" id="VSSQ01079608">
    <property type="protein sequence ID" value="MPN29080.1"/>
    <property type="molecule type" value="Genomic_DNA"/>
</dbReference>